<evidence type="ECO:0000313" key="5">
    <source>
        <dbReference type="EMBL" id="PNU01264.1"/>
    </source>
</evidence>
<dbReference type="GO" id="GO:0031388">
    <property type="term" value="P:organic acid phosphorylation"/>
    <property type="evidence" value="ECO:0007669"/>
    <property type="project" value="UniProtKB-UniRule"/>
</dbReference>
<keyword evidence="2 4" id="KW-0808">Transferase</keyword>
<dbReference type="RefSeq" id="WP_103080120.1">
    <property type="nucleotide sequence ID" value="NZ_CP021850.1"/>
</dbReference>
<dbReference type="OrthoDB" id="9774290at2"/>
<dbReference type="Gene3D" id="3.90.1510.10">
    <property type="entry name" value="Glycerate kinase, domain 2"/>
    <property type="match status" value="1"/>
</dbReference>
<dbReference type="AlphaFoldDB" id="A0A2K2FLF1"/>
<dbReference type="Pfam" id="PF02595">
    <property type="entry name" value="Gly_kinase"/>
    <property type="match status" value="1"/>
</dbReference>
<dbReference type="InterPro" id="IPR018193">
    <property type="entry name" value="Glyc_kinase_flavodox-like_fold"/>
</dbReference>
<evidence type="ECO:0000313" key="6">
    <source>
        <dbReference type="Proteomes" id="UP000236151"/>
    </source>
</evidence>
<protein>
    <submittedName>
        <fullName evidence="5">Glycerate kinase</fullName>
    </submittedName>
</protein>
<dbReference type="InterPro" id="IPR004381">
    <property type="entry name" value="Glycerate_kinase"/>
</dbReference>
<gene>
    <name evidence="5" type="ORF">CDQ84_02450</name>
</gene>
<comment type="similarity">
    <text evidence="1 4">Belongs to the glycerate kinase type-1 family.</text>
</comment>
<evidence type="ECO:0000256" key="4">
    <source>
        <dbReference type="PIRNR" id="PIRNR006078"/>
    </source>
</evidence>
<accession>A0A2K2FLF1</accession>
<proteinExistence type="inferred from homology"/>
<evidence type="ECO:0000256" key="1">
    <source>
        <dbReference type="ARBA" id="ARBA00006284"/>
    </source>
</evidence>
<dbReference type="Gene3D" id="3.40.50.10350">
    <property type="entry name" value="Glycerate kinase, domain 1"/>
    <property type="match status" value="1"/>
</dbReference>
<dbReference type="PIRSF" id="PIRSF006078">
    <property type="entry name" value="GlxK"/>
    <property type="match status" value="1"/>
</dbReference>
<dbReference type="InterPro" id="IPR036129">
    <property type="entry name" value="Glycerate_kinase_sf"/>
</dbReference>
<dbReference type="EMBL" id="NIOJ01000003">
    <property type="protein sequence ID" value="PNU01264.1"/>
    <property type="molecule type" value="Genomic_DNA"/>
</dbReference>
<evidence type="ECO:0000256" key="2">
    <source>
        <dbReference type="ARBA" id="ARBA00022679"/>
    </source>
</evidence>
<dbReference type="SUPFAM" id="SSF110738">
    <property type="entry name" value="Glycerate kinase I"/>
    <property type="match status" value="1"/>
</dbReference>
<keyword evidence="6" id="KW-1185">Reference proteome</keyword>
<sequence length="376" mass="39255">MKKILLIPDSFKGTMSSSEICEIMKKAIHTYYPETEVISIPVADGGEGTVDSFLAAVGGKKVHLTVKGPYFEDIKSFYGILPDNTAVVEMAAAAGLPLVGENKHAEKTTTYGVGQLISHAVASGCRKIIIGLGGSATNDGGTGAAAALGVRFINSKGESFIPVGESLSEIASIDTSGLDPDLKGVEMITMCDIDNPLCGPRGAAAVFAPQKGADEAMVRILDQNLAHMAEIVKKDLGRDIINLKGAGAAGGMGGGMAAFFGSKLQMGIETVLDAVHFNELLDGADLVFSGEGKIDSQSLGGKVVIGVARRTKKKGVPLIAIVGDIGDDIEGVYDEGVSAIFSINRVAIPFSEAKLRSKSDLALTMDNLMRFISLYR</sequence>
<dbReference type="KEGG" id="cthd:CDO33_11370"/>
<organism evidence="5 6">
    <name type="scientific">Clostridium thermosuccinogenes</name>
    <dbReference type="NCBI Taxonomy" id="84032"/>
    <lineage>
        <taxon>Bacteria</taxon>
        <taxon>Bacillati</taxon>
        <taxon>Bacillota</taxon>
        <taxon>Clostridia</taxon>
        <taxon>Eubacteriales</taxon>
        <taxon>Clostridiaceae</taxon>
        <taxon>Clostridium</taxon>
    </lineage>
</organism>
<dbReference type="InterPro" id="IPR018197">
    <property type="entry name" value="Glycerate_kinase_RE-like"/>
</dbReference>
<dbReference type="Proteomes" id="UP000236151">
    <property type="component" value="Unassembled WGS sequence"/>
</dbReference>
<dbReference type="NCBIfam" id="TIGR00045">
    <property type="entry name" value="glycerate kinase"/>
    <property type="match status" value="1"/>
</dbReference>
<dbReference type="GO" id="GO:0008887">
    <property type="term" value="F:glycerate kinase activity"/>
    <property type="evidence" value="ECO:0007669"/>
    <property type="project" value="UniProtKB-UniRule"/>
</dbReference>
<evidence type="ECO:0000256" key="3">
    <source>
        <dbReference type="ARBA" id="ARBA00022777"/>
    </source>
</evidence>
<reference evidence="5 6" key="1">
    <citation type="submission" date="2017-06" db="EMBL/GenBank/DDBJ databases">
        <title>Investigating the central metabolism of Clostridium thermosuccinogenes.</title>
        <authorList>
            <person name="Koendjbiharie J.G."/>
            <person name="van Kranenburg R."/>
        </authorList>
    </citation>
    <scope>NUCLEOTIDE SEQUENCE [LARGE SCALE GENOMIC DNA]</scope>
    <source>
        <strain evidence="5 6">DSM 5806</strain>
    </source>
</reference>
<dbReference type="PANTHER" id="PTHR21599">
    <property type="entry name" value="GLYCERATE KINASE"/>
    <property type="match status" value="1"/>
</dbReference>
<dbReference type="PANTHER" id="PTHR21599:SF0">
    <property type="entry name" value="GLYCERATE KINASE"/>
    <property type="match status" value="1"/>
</dbReference>
<comment type="caution">
    <text evidence="5">The sequence shown here is derived from an EMBL/GenBank/DDBJ whole genome shotgun (WGS) entry which is preliminary data.</text>
</comment>
<name>A0A2K2FLF1_9CLOT</name>
<keyword evidence="3 4" id="KW-0418">Kinase</keyword>